<keyword evidence="7" id="KW-1185">Reference proteome</keyword>
<sequence length="92" mass="10461">MRGLRVWKARFRRELGVYRRVLGHPGTPRAARWLLGLAVGYALSPVDLIPDWIPLLGQLDDLVLVPLLVWLALRRVPGEVLAECRREAEAEL</sequence>
<keyword evidence="4" id="KW-0472">Membrane</keyword>
<proteinExistence type="predicted"/>
<dbReference type="RefSeq" id="WP_373655453.1">
    <property type="nucleotide sequence ID" value="NZ_JBGUAW010000004.1"/>
</dbReference>
<keyword evidence="2" id="KW-0812">Transmembrane</keyword>
<organism evidence="6 7">
    <name type="scientific">Thiohalorhabdus methylotrophus</name>
    <dbReference type="NCBI Taxonomy" id="3242694"/>
    <lineage>
        <taxon>Bacteria</taxon>
        <taxon>Pseudomonadati</taxon>
        <taxon>Pseudomonadota</taxon>
        <taxon>Gammaproteobacteria</taxon>
        <taxon>Thiohalorhabdales</taxon>
        <taxon>Thiohalorhabdaceae</taxon>
        <taxon>Thiohalorhabdus</taxon>
    </lineage>
</organism>
<protein>
    <submittedName>
        <fullName evidence="6">YkvA family protein</fullName>
    </submittedName>
</protein>
<name>A0ABV4TUK8_9GAMM</name>
<evidence type="ECO:0000259" key="5">
    <source>
        <dbReference type="Pfam" id="PF06803"/>
    </source>
</evidence>
<evidence type="ECO:0000256" key="4">
    <source>
        <dbReference type="ARBA" id="ARBA00023136"/>
    </source>
</evidence>
<dbReference type="EMBL" id="JBGUAW010000004">
    <property type="protein sequence ID" value="MFA9460672.1"/>
    <property type="molecule type" value="Genomic_DNA"/>
</dbReference>
<reference evidence="6 7" key="1">
    <citation type="submission" date="2024-08" db="EMBL/GenBank/DDBJ databases">
        <title>Whole-genome sequencing of halo(alkali)philic microorganisms from hypersaline lakes.</title>
        <authorList>
            <person name="Sorokin D.Y."/>
            <person name="Merkel A.Y."/>
            <person name="Messina E."/>
            <person name="Yakimov M."/>
        </authorList>
    </citation>
    <scope>NUCLEOTIDE SEQUENCE [LARGE SCALE GENOMIC DNA]</scope>
    <source>
        <strain evidence="6 7">Cl-TMA</strain>
    </source>
</reference>
<evidence type="ECO:0000313" key="6">
    <source>
        <dbReference type="EMBL" id="MFA9460672.1"/>
    </source>
</evidence>
<keyword evidence="3" id="KW-1133">Transmembrane helix</keyword>
<comment type="subcellular location">
    <subcellularLocation>
        <location evidence="1">Endomembrane system</location>
        <topology evidence="1">Multi-pass membrane protein</topology>
    </subcellularLocation>
</comment>
<comment type="caution">
    <text evidence="6">The sequence shown here is derived from an EMBL/GenBank/DDBJ whole genome shotgun (WGS) entry which is preliminary data.</text>
</comment>
<dbReference type="Proteomes" id="UP001575181">
    <property type="component" value="Unassembled WGS sequence"/>
</dbReference>
<feature type="domain" description="DUF1232" evidence="5">
    <location>
        <begin position="31"/>
        <end position="67"/>
    </location>
</feature>
<evidence type="ECO:0000256" key="2">
    <source>
        <dbReference type="ARBA" id="ARBA00022692"/>
    </source>
</evidence>
<evidence type="ECO:0000313" key="7">
    <source>
        <dbReference type="Proteomes" id="UP001575181"/>
    </source>
</evidence>
<dbReference type="Pfam" id="PF06803">
    <property type="entry name" value="DUF1232"/>
    <property type="match status" value="1"/>
</dbReference>
<evidence type="ECO:0000256" key="1">
    <source>
        <dbReference type="ARBA" id="ARBA00004127"/>
    </source>
</evidence>
<accession>A0ABV4TUK8</accession>
<gene>
    <name evidence="6" type="ORF">ACERLL_07520</name>
</gene>
<dbReference type="InterPro" id="IPR010652">
    <property type="entry name" value="DUF1232"/>
</dbReference>
<evidence type="ECO:0000256" key="3">
    <source>
        <dbReference type="ARBA" id="ARBA00022989"/>
    </source>
</evidence>